<keyword evidence="2" id="KW-1185">Reference proteome</keyword>
<dbReference type="InterPro" id="IPR006597">
    <property type="entry name" value="Sel1-like"/>
</dbReference>
<dbReference type="Gene3D" id="1.25.40.10">
    <property type="entry name" value="Tetratricopeptide repeat domain"/>
    <property type="match status" value="2"/>
</dbReference>
<dbReference type="STRING" id="361183.AMC99_00115"/>
<organism evidence="1 2">
    <name type="scientific">Altererythrobacter epoxidivorans</name>
    <dbReference type="NCBI Taxonomy" id="361183"/>
    <lineage>
        <taxon>Bacteria</taxon>
        <taxon>Pseudomonadati</taxon>
        <taxon>Pseudomonadota</taxon>
        <taxon>Alphaproteobacteria</taxon>
        <taxon>Sphingomonadales</taxon>
        <taxon>Erythrobacteraceae</taxon>
        <taxon>Altererythrobacter</taxon>
    </lineage>
</organism>
<protein>
    <recommendedName>
        <fullName evidence="3">Sel1 repeat family protein</fullName>
    </recommendedName>
</protein>
<evidence type="ECO:0008006" key="3">
    <source>
        <dbReference type="Google" id="ProtNLM"/>
    </source>
</evidence>
<dbReference type="KEGG" id="aep:AMC99_00115"/>
<dbReference type="AlphaFoldDB" id="A0A0M5L6E1"/>
<dbReference type="PANTHER" id="PTHR11102:SF160">
    <property type="entry name" value="ERAD-ASSOCIATED E3 UBIQUITIN-PROTEIN LIGASE COMPONENT HRD3"/>
    <property type="match status" value="1"/>
</dbReference>
<dbReference type="InterPro" id="IPR050767">
    <property type="entry name" value="Sel1_AlgK"/>
</dbReference>
<dbReference type="Pfam" id="PF08238">
    <property type="entry name" value="Sel1"/>
    <property type="match status" value="4"/>
</dbReference>
<accession>A0A0M5L6E1</accession>
<gene>
    <name evidence="1" type="ORF">AMC99_00115</name>
</gene>
<dbReference type="InterPro" id="IPR011990">
    <property type="entry name" value="TPR-like_helical_dom_sf"/>
</dbReference>
<dbReference type="SUPFAM" id="SSF81901">
    <property type="entry name" value="HCP-like"/>
    <property type="match status" value="2"/>
</dbReference>
<proteinExistence type="predicted"/>
<dbReference type="PATRIC" id="fig|361183.4.peg.120"/>
<evidence type="ECO:0000313" key="1">
    <source>
        <dbReference type="EMBL" id="ALE15431.1"/>
    </source>
</evidence>
<dbReference type="EMBL" id="CP012669">
    <property type="protein sequence ID" value="ALE15431.1"/>
    <property type="molecule type" value="Genomic_DNA"/>
</dbReference>
<evidence type="ECO:0000313" key="2">
    <source>
        <dbReference type="Proteomes" id="UP000057938"/>
    </source>
</evidence>
<reference evidence="1 2" key="1">
    <citation type="submission" date="2015-09" db="EMBL/GenBank/DDBJ databases">
        <title>Complete genome sequence of a benzo[a]pyrene-degrading bacterium Altererythrobacter epoxidivorans CGMCC 1.7731T.</title>
        <authorList>
            <person name="Li Z."/>
            <person name="Cheng H."/>
            <person name="Huo Y."/>
            <person name="Xu X."/>
        </authorList>
    </citation>
    <scope>NUCLEOTIDE SEQUENCE [LARGE SCALE GENOMIC DNA]</scope>
    <source>
        <strain evidence="1 2">CGMCC 1.7731</strain>
    </source>
</reference>
<sequence>MALLPALLSATNAAAQQDNGPPTYAMLEQQSAEALAASEKRVKAWYADPEVQALKAEADGGKASAQIAFADRIRDDILGEIWSSDAIVSNMLKYYAMAMEQGDGTAFLRVGEIAESPDYYTKMRRERDRSEALSYFEQGAELGNRDALAGYLRIVLDPAHCSFCVDRGEYEVDFKRTDRWKIADGKGEERAAAYREEKAQALAKAIELTTAGRLRPGDKAAHTLAAAYLTGVQLPYGTRVTKKSSAATSDDESYQALLTNLGAQWLLPQSTEKALEILVELSMRGDILASRKLGALYLDGHTGLAKDADKFVFYMKRAADNGSVIAANDVGFELLAGKNIPANHARGFEFIAKAAMEGYGPAELTAGYALREGRGVARDDKLALEMFKRAAEHGELDGAVQAAAMYRAGQGTDSGRVEVPNAYAYEKKAEEMRKLTPEMAEFLRRANRDRFE</sequence>
<dbReference type="PANTHER" id="PTHR11102">
    <property type="entry name" value="SEL-1-LIKE PROTEIN"/>
    <property type="match status" value="1"/>
</dbReference>
<dbReference type="Proteomes" id="UP000057938">
    <property type="component" value="Chromosome"/>
</dbReference>
<dbReference type="SMART" id="SM00671">
    <property type="entry name" value="SEL1"/>
    <property type="match status" value="4"/>
</dbReference>
<name>A0A0M5L6E1_9SPHN</name>